<dbReference type="GO" id="GO:2000623">
    <property type="term" value="P:negative regulation of nuclear-transcribed mRNA catabolic process, nonsense-mediated decay"/>
    <property type="evidence" value="ECO:0007669"/>
    <property type="project" value="Ensembl"/>
</dbReference>
<feature type="domain" description="Sec39" evidence="6">
    <location>
        <begin position="670"/>
        <end position="923"/>
    </location>
</feature>
<proteinExistence type="predicted"/>
<accession>A0AAQ4P7I3</accession>
<dbReference type="GO" id="GO:0000149">
    <property type="term" value="F:SNARE binding"/>
    <property type="evidence" value="ECO:0007669"/>
    <property type="project" value="TreeGrafter"/>
</dbReference>
<evidence type="ECO:0000259" key="6">
    <source>
        <dbReference type="Pfam" id="PF08314"/>
    </source>
</evidence>
<dbReference type="PANTHER" id="PTHR15922">
    <property type="entry name" value="NEUROBLASTOMA-AMPLIFIED SEQUENCE"/>
    <property type="match status" value="1"/>
</dbReference>
<dbReference type="GO" id="GO:0015031">
    <property type="term" value="P:protein transport"/>
    <property type="evidence" value="ECO:0007669"/>
    <property type="project" value="UniProtKB-KW"/>
</dbReference>
<protein>
    <submittedName>
        <fullName evidence="8">NBAS subunit of NRZ tethering complex</fullName>
    </submittedName>
</protein>
<feature type="compositionally biased region" description="Acidic residues" evidence="5">
    <location>
        <begin position="407"/>
        <end position="423"/>
    </location>
</feature>
<evidence type="ECO:0000256" key="2">
    <source>
        <dbReference type="ARBA" id="ARBA00022448"/>
    </source>
</evidence>
<dbReference type="Ensembl" id="ENSGACT00000031087.1">
    <property type="protein sequence ID" value="ENSGACP00000034617.1"/>
    <property type="gene ID" value="ENSGACG00000011136.2"/>
</dbReference>
<dbReference type="InterPro" id="IPR013244">
    <property type="entry name" value="Sec39_domain"/>
</dbReference>
<dbReference type="PANTHER" id="PTHR15922:SF2">
    <property type="entry name" value="NBAS SUBUNIT OF NRZ TETHERING COMPLEX"/>
    <property type="match status" value="1"/>
</dbReference>
<comment type="subcellular location">
    <subcellularLocation>
        <location evidence="1">Endoplasmic reticulum</location>
    </subcellularLocation>
</comment>
<evidence type="ECO:0000259" key="7">
    <source>
        <dbReference type="Pfam" id="PF15492"/>
    </source>
</evidence>
<dbReference type="InterPro" id="IPR036322">
    <property type="entry name" value="WD40_repeat_dom_sf"/>
</dbReference>
<dbReference type="Pfam" id="PF15492">
    <property type="entry name" value="Nbas_N"/>
    <property type="match status" value="1"/>
</dbReference>
<evidence type="ECO:0000256" key="4">
    <source>
        <dbReference type="ARBA" id="ARBA00022927"/>
    </source>
</evidence>
<reference evidence="8" key="2">
    <citation type="submission" date="2025-08" db="UniProtKB">
        <authorList>
            <consortium name="Ensembl"/>
        </authorList>
    </citation>
    <scope>IDENTIFICATION</scope>
</reference>
<dbReference type="InterPro" id="IPR029145">
    <property type="entry name" value="NBAS_N"/>
</dbReference>
<keyword evidence="4" id="KW-0653">Protein transport</keyword>
<evidence type="ECO:0000256" key="3">
    <source>
        <dbReference type="ARBA" id="ARBA00022824"/>
    </source>
</evidence>
<keyword evidence="3" id="KW-0256">Endoplasmic reticulum</keyword>
<sequence>MAEESLIEGEDENILYDLLVITEWPPETDTQVCETSILNIFNSVCRSFLRIYLEKRPPKNSLKATYLPSFFFFFLSAAVPKDPNPQWRRAAWSHDCALLAYADSTGTVRLFDLTGGELFVMPPAVSFPGDFSCAVAGLIFLEYAVSAQWSAELLVITCGGGLKSYLVSVGTNQNFQENHSFSFSAHHSHGITSAIYHPGHRLLLVGGCESGDDCTSKASCYGITAWRALSGSPHYKQVTGYEDDVRAVGLRIPSFRLFSRQGDEKDGVFRMSLSPDGTLLAVIHFSGRLSLWDVPSLKQRAAWSQDQQVCVCVCVCVWSEGSDIYKEQYYPLVDVNWWSDIVLILARCSGSVTVSSVRTLRNLLGKSCEWFEPSPRVTAAHDGGFLSLECEVKLAQKRGRLESNLSGEDEEGDDGGDSDSDEESSAKARYFGYIKQGLYYVTEMERFAPPRKRPRTVIKNYRLVSLRSTTPEELYQRKIDNEEYGEALSLAQAYNLDSDLVYQRQWRKSTVSIASIQDYLSKICKRSWVLHECVERVPENVDATKELLQYGLKGTDLEALIAIGNREDGGRFIMPGDVDLDDISYEDILLDDEELDEKKERDSRKRGELLARVDFSRLTLEQKELCRSRLKLLSYLKRLETYEEILGGPHAAEQKYDAEFFKKFRSQNIVLSARNYARESNVQALDILFTYHGAELLQHRLAILHNFPETTSPHEYTTLLPEACMDDGGELVLIPWDEQRHREMDWCEAEECRAMLDQNLFEDDGFLYEGAPELKRFRTASPSIELLTDWYQSRAKDIDSCSRQVDCALSLVRLAKERKIPGLELLSADLVTMETLVYETSCELSLTLKDLQQLRDIDKLHLLMKNSTPERYVKDATQWMVPFLHRCEGQKEGAAKSLLREYLVSLAEQDLTLPFIIFQHSKPDCQQKIIGDPDELMAVALQCIYSCERDDQLSLYTPTEPCMFTNTHAQIYSFVVEVLEKHGLQKPILYVKNSQNSEEEAHQLMVKLCRHTGRKVPPVSETAWRGLLQDLLDMQQNVYTCLKPETCHQVFVESLLCSSRVENLRLAGQLMHCSKVSQDVPVSLSFRGKGYALKVAYDNSLELVLAAAREYFNSSTTLTDPCMGLARSCLQLITDCPPAVQEELDLISALVQLEDFSVSILPLQVRLRSNRLSLIEECIAHCPTAYKQSTTLLNLASLLRVAGDDKDTRRGQVLTLLAEQALQCLDFKASSIHCQDVMAAGYSPAWDVCSLLGQCEGYEDLEARQELLAFSLTHCPPDSIHGLLAASSDLQTQVLYQAVNYQMDPAITQSGREAVAPPVASAGDLLHRTTAKTMKVLTTTGLTTKAVLTKVGDHRWWKDSLNCLRPLHGHGTGATSQEWACENSNLQRQGCSPFYQELIDDACVDLSQDVYSSFKDVPQENFAEVLLRTGKLAEAKTEGKTLFPATEVLLQLANDAFPRDMMLALSYLLALPQVLDANRCFEKQCPSALSLQLAAYYYSLQIYSLLTPCFKDKKHTLYQADPKELIRLVTLHVSAYSDWPEELQKMIGQLHVYNERLRDFTQAQVLQGLGRGVDVQRFSSDADYKKETILGLSETLEEEVYRIALSLAKRYSVPLWEVYMTHLEFLFTDSGLSTDAIESRSKSLGLFDTLKRDPEAFYGHMTKYVLPTVEGSDQGRLLYYYTLLEAAGCEPYVTTTIKPDSHVKLLKKLRTVANGLNYRKLTDETSDPLVTLQPVLTSQNVLSISKLANRLPVPGGGGATVSPSAVHAAWLQKLFWKGDPHLLKRAPQNEQDYLHAYDTCAKYLDRLVPADAVDFLDNVTFSPDAAEQVGLNLVKSCRDLVKFQFQSIDLSHEMQSASSSIHYKSCLWQCSRLAAEFSTACKAFGGELQSSKMTTFTLHLRKYDAASLSIALQCTRPSTALNCWSFSKGISGLEPRGHTMDNHSILPKAYIHNTSVQIEAVENEEKRYALFLELLEAAEKWEDLQPLALLLQAWPPMAESERNPWVALTSALLTHRQAPECKLDPGQQVVGMVRSIYNTKHQLPAQVTTLLLQDRQSLLQPALKLMAESGDEQLLQQTLDQINSMDAATAASCDGELLSLLLDAGLLVGCVSSALYPPLSAHMLAHQQEGGWDVGKAAAELLAAGHGPEAGSLLLAHRGTHPAQFTFNTALAVLKKWL</sequence>
<reference evidence="8" key="3">
    <citation type="submission" date="2025-09" db="UniProtKB">
        <authorList>
            <consortium name="Ensembl"/>
        </authorList>
    </citation>
    <scope>IDENTIFICATION</scope>
</reference>
<reference evidence="8 9" key="1">
    <citation type="journal article" date="2021" name="G3 (Bethesda)">
        <title>Improved contiguity of the threespine stickleback genome using long-read sequencing.</title>
        <authorList>
            <person name="Nath S."/>
            <person name="Shaw D.E."/>
            <person name="White M.A."/>
        </authorList>
    </citation>
    <scope>NUCLEOTIDE SEQUENCE [LARGE SCALE GENOMIC DNA]</scope>
    <source>
        <strain evidence="8 9">Lake Benthic</strain>
    </source>
</reference>
<evidence type="ECO:0000256" key="1">
    <source>
        <dbReference type="ARBA" id="ARBA00004240"/>
    </source>
</evidence>
<organism evidence="8 9">
    <name type="scientific">Gasterosteus aculeatus aculeatus</name>
    <name type="common">three-spined stickleback</name>
    <dbReference type="NCBI Taxonomy" id="481459"/>
    <lineage>
        <taxon>Eukaryota</taxon>
        <taxon>Metazoa</taxon>
        <taxon>Chordata</taxon>
        <taxon>Craniata</taxon>
        <taxon>Vertebrata</taxon>
        <taxon>Euteleostomi</taxon>
        <taxon>Actinopterygii</taxon>
        <taxon>Neopterygii</taxon>
        <taxon>Teleostei</taxon>
        <taxon>Neoteleostei</taxon>
        <taxon>Acanthomorphata</taxon>
        <taxon>Eupercaria</taxon>
        <taxon>Perciformes</taxon>
        <taxon>Cottioidei</taxon>
        <taxon>Gasterosteales</taxon>
        <taxon>Gasterosteidae</taxon>
        <taxon>Gasterosteus</taxon>
    </lineage>
</organism>
<evidence type="ECO:0000313" key="9">
    <source>
        <dbReference type="Proteomes" id="UP000007635"/>
    </source>
</evidence>
<dbReference type="GO" id="GO:0000184">
    <property type="term" value="P:nuclear-transcribed mRNA catabolic process, nonsense-mediated decay"/>
    <property type="evidence" value="ECO:0007669"/>
    <property type="project" value="Ensembl"/>
</dbReference>
<evidence type="ECO:0000256" key="5">
    <source>
        <dbReference type="SAM" id="MobiDB-lite"/>
    </source>
</evidence>
<dbReference type="Proteomes" id="UP000007635">
    <property type="component" value="Chromosome XVIII"/>
</dbReference>
<feature type="domain" description="Neuroblastoma-amplified sequence N-terminal" evidence="7">
    <location>
        <begin position="70"/>
        <end position="309"/>
    </location>
</feature>
<feature type="region of interest" description="Disordered" evidence="5">
    <location>
        <begin position="403"/>
        <end position="425"/>
    </location>
</feature>
<keyword evidence="9" id="KW-1185">Reference proteome</keyword>
<dbReference type="GeneTree" id="ENSGT00390000012474"/>
<dbReference type="GO" id="GO:0048703">
    <property type="term" value="P:embryonic viscerocranium morphogenesis"/>
    <property type="evidence" value="ECO:0007669"/>
    <property type="project" value="Ensembl"/>
</dbReference>
<dbReference type="SUPFAM" id="SSF50978">
    <property type="entry name" value="WD40 repeat-like"/>
    <property type="match status" value="1"/>
</dbReference>
<dbReference type="Gene3D" id="2.130.10.10">
    <property type="entry name" value="YVTN repeat-like/Quinoprotein amine dehydrogenase"/>
    <property type="match status" value="1"/>
</dbReference>
<dbReference type="GO" id="GO:0006890">
    <property type="term" value="P:retrograde vesicle-mediated transport, Golgi to endoplasmic reticulum"/>
    <property type="evidence" value="ECO:0007669"/>
    <property type="project" value="InterPro"/>
</dbReference>
<feature type="domain" description="Sec39" evidence="6">
    <location>
        <begin position="993"/>
        <end position="1293"/>
    </location>
</feature>
<evidence type="ECO:0000313" key="8">
    <source>
        <dbReference type="Ensembl" id="ENSGACP00000034617.1"/>
    </source>
</evidence>
<keyword evidence="2" id="KW-0813">Transport</keyword>
<dbReference type="Pfam" id="PF08314">
    <property type="entry name" value="Sec39"/>
    <property type="match status" value="2"/>
</dbReference>
<dbReference type="InterPro" id="IPR015943">
    <property type="entry name" value="WD40/YVTN_repeat-like_dom_sf"/>
</dbReference>
<dbReference type="GO" id="GO:0070939">
    <property type="term" value="C:Dsl1/NZR complex"/>
    <property type="evidence" value="ECO:0007669"/>
    <property type="project" value="TreeGrafter"/>
</dbReference>
<name>A0AAQ4P7I3_GASAC</name>